<comment type="caution">
    <text evidence="1">The sequence shown here is derived from an EMBL/GenBank/DDBJ whole genome shotgun (WGS) entry which is preliminary data.</text>
</comment>
<evidence type="ECO:0000313" key="1">
    <source>
        <dbReference type="EMBL" id="OPF16084.1"/>
    </source>
</evidence>
<protein>
    <submittedName>
        <fullName evidence="1">Uncharacterized protein</fullName>
    </submittedName>
</protein>
<gene>
    <name evidence="1" type="ORF">B1L04_27330</name>
</gene>
<dbReference type="Proteomes" id="UP000189835">
    <property type="component" value="Unassembled WGS sequence"/>
</dbReference>
<reference evidence="1 2" key="1">
    <citation type="submission" date="2017-02" db="EMBL/GenBank/DDBJ databases">
        <title>Genome sequence of Microcystis aeruginosa KW.</title>
        <authorList>
            <person name="Oh H.-M."/>
            <person name="Ahn C.-Y."/>
            <person name="Jeong H."/>
            <person name="Srivastava A."/>
            <person name="Lee H.-G."/>
            <person name="Kang S.-R."/>
        </authorList>
    </citation>
    <scope>NUCLEOTIDE SEQUENCE [LARGE SCALE GENOMIC DNA]</scope>
    <source>
        <strain evidence="1 2">KW</strain>
    </source>
</reference>
<proteinExistence type="predicted"/>
<name>A0A1V4BPX2_MICAE</name>
<organism evidence="1 2">
    <name type="scientific">Microcystis aeruginosa KW</name>
    <dbReference type="NCBI Taxonomy" id="1960155"/>
    <lineage>
        <taxon>Bacteria</taxon>
        <taxon>Bacillati</taxon>
        <taxon>Cyanobacteriota</taxon>
        <taxon>Cyanophyceae</taxon>
        <taxon>Oscillatoriophycideae</taxon>
        <taxon>Chroococcales</taxon>
        <taxon>Microcystaceae</taxon>
        <taxon>Microcystis</taxon>
    </lineage>
</organism>
<evidence type="ECO:0000313" key="2">
    <source>
        <dbReference type="Proteomes" id="UP000189835"/>
    </source>
</evidence>
<accession>A0A1V4BPX2</accession>
<sequence length="109" mass="12064">MQGDNGGALGSHVSYQLSVISYQLPVTSYQLSREAQLFVGWVSGSVTHAGVGFQASTQPTFILYLISPTHLSVIRCELSVIRCELSVIRCEFLVISYQLSVIRCEFLVY</sequence>
<dbReference type="EMBL" id="MVGR01000005">
    <property type="protein sequence ID" value="OPF16084.1"/>
    <property type="molecule type" value="Genomic_DNA"/>
</dbReference>
<dbReference type="AlphaFoldDB" id="A0A1V4BPX2"/>